<protein>
    <submittedName>
        <fullName evidence="2">Uncharacterized protein</fullName>
    </submittedName>
</protein>
<accession>A0A4Y9YYX3</accession>
<evidence type="ECO:0000256" key="1">
    <source>
        <dbReference type="SAM" id="MobiDB-lite"/>
    </source>
</evidence>
<evidence type="ECO:0000313" key="3">
    <source>
        <dbReference type="Proteomes" id="UP000298390"/>
    </source>
</evidence>
<organism evidence="2 3">
    <name type="scientific">Rhodofomes roseus</name>
    <dbReference type="NCBI Taxonomy" id="34475"/>
    <lineage>
        <taxon>Eukaryota</taxon>
        <taxon>Fungi</taxon>
        <taxon>Dikarya</taxon>
        <taxon>Basidiomycota</taxon>
        <taxon>Agaricomycotina</taxon>
        <taxon>Agaricomycetes</taxon>
        <taxon>Polyporales</taxon>
        <taxon>Rhodofomes</taxon>
    </lineage>
</organism>
<comment type="caution">
    <text evidence="2">The sequence shown here is derived from an EMBL/GenBank/DDBJ whole genome shotgun (WGS) entry which is preliminary data.</text>
</comment>
<feature type="compositionally biased region" description="Basic and acidic residues" evidence="1">
    <location>
        <begin position="47"/>
        <end position="57"/>
    </location>
</feature>
<feature type="region of interest" description="Disordered" evidence="1">
    <location>
        <begin position="1"/>
        <end position="100"/>
    </location>
</feature>
<sequence length="242" mass="26834">MPTKTPVRKTASEQPLQEEVGSAQVRSRGKKRDRSPEKQGEDAGQAHSDRDGEDNHNLLKCPRLSSSPPRKVLAYLPVRPPSSFRLPREPPAGSTPRTGMVMPVLSSARVQAVEVSSVGHVGWHGAALPVSPLPEPSPLVAPERINLELEVHLDHKQCLLTGPVADLRHEIARLRMEVATKTATLERTQVELRDTKAEFMKLTEEQTSRLISAMMSMDELRRNQEAFREAILGSLKSLRDVL</sequence>
<name>A0A4Y9YYX3_9APHY</name>
<dbReference type="Proteomes" id="UP000298390">
    <property type="component" value="Unassembled WGS sequence"/>
</dbReference>
<evidence type="ECO:0000313" key="2">
    <source>
        <dbReference type="EMBL" id="TFY67462.1"/>
    </source>
</evidence>
<dbReference type="AlphaFoldDB" id="A0A4Y9YYX3"/>
<reference evidence="2 3" key="1">
    <citation type="submission" date="2019-01" db="EMBL/GenBank/DDBJ databases">
        <title>Genome sequencing of the rare red list fungi Fomitopsis rosea.</title>
        <authorList>
            <person name="Buettner E."/>
            <person name="Kellner H."/>
        </authorList>
    </citation>
    <scope>NUCLEOTIDE SEQUENCE [LARGE SCALE GENOMIC DNA]</scope>
    <source>
        <strain evidence="2 3">DSM 105464</strain>
    </source>
</reference>
<gene>
    <name evidence="2" type="ORF">EVJ58_g1613</name>
</gene>
<dbReference type="EMBL" id="SEKV01000053">
    <property type="protein sequence ID" value="TFY67462.1"/>
    <property type="molecule type" value="Genomic_DNA"/>
</dbReference>
<proteinExistence type="predicted"/>